<evidence type="ECO:0000256" key="3">
    <source>
        <dbReference type="ARBA" id="ARBA00022636"/>
    </source>
</evidence>
<keyword evidence="5" id="KW-0732">Signal</keyword>
<dbReference type="Gene3D" id="3.30.450.20">
    <property type="entry name" value="PAS domain"/>
    <property type="match status" value="2"/>
</dbReference>
<sequence>MRVIIIKKWFSFIILLLICSTPVFASGVVQRIFTASDGLINGTVWDISFDEHGFTWLATEEGLYRVGSSKIRRLDQVGLDSKLSDNHIKMVSPLSKRHLLVSSFYEIYLYDIYSNTFTAFGSPALFPEFTGVGITSQIEDDQGNRIILTGEGELLRFNYSKMSLERINFLSSNQDYPWRAMSTLSDNRIVVATEGRIEIRDEVGERVAVLPWHEAYGRIEQILRDSSSRTWISSSKGFFELVEQDLSFRQIEQLPYYITHIAEDDNGFLWLASRTGLLKWQPDAELVEKYGNEIKQNSNIDYIHDIAVDNTGLVWIGGSGDGVAVLADTPDFLLEQYSKSVPYNMPDEVIWSIYSDNEDLWLGTDAGLLLIDRQTKHSYFITPQNIDLNDSIYHIDALDEQNILLSSTSGLSVVNTKTFHTQTFADWNGGVGSLENKTIYSTYFDTLIPGRIWFATNRGLFFWEPGLAKPQYVSLSADKSIVTLQKIKQVRRDSTQRLWIGGDRLFGYFDKQQSFHEITAPIVNGQATASVTVIKEVEPDLWWIGLKNRGAVEYDHKTATTRSLTEDWKVDCNSVYFIEEIGRYRLIGCPRSIIRFDTLTEDVVVIAPEDGFVSDELNEGAVHISSEGLYVGTPDGAMLLDVDKLTNRTGKDTVLLESMEVYFESRTEISLVPQEGHRILPGAQLVSFQLARTNYLNEKPLQLQYRLRRPEDKTGGSFIYLNGQSQLNISGLGAGTHILEIISLENEVWSSIPFSFSFEVEVYWWQTSWFKGLMLIGVLLIGLAVILIRQRQVMAFRAINSALSDSENRLKQALKGSDSELWEWLLETDVFRLENVGGLLSAKDSQVYLKIGEIPIHNEDKSNVLIAWKDMLEERVDRFEVEYRYLRSDNSWGWIRVLGRPVERNRINGEIERVAGIYTDITEQRQLKDDVYLLAQAFENTTEAVLIYDRDELIQVTNKAAQDILGYKSSTLIGQSFSEVLLGKESGTHIADLLQHGLSWTGECTVACANDKQCVVWLNVSSILNTNGEATHYVVVFSDITDRKRTEADLRRLANYDVLTGLPNRSLFSSKLSQSIYQAEKEGGKLALLFLDLDRFKHVNDSYGHSMGDALLVEASNRLQTFISQENVLCRFGGDEFVILLRDDIYIDSINRLCEQLLASIQQPFDLYGREFYISTSIGVSLWPEDAKQPETLIKNADLAMYHAKDEGKGNFKYYSQDRNAEALYHLRLEADLRKAIERDEFELHFQPQIDILQNDKLVGVEALLRWNHPQDGYVRTDIFIKVAEACGLIVEIDRWVMREACRHGARWAQTLTEPLEVSVNISALHFRQHDFIQGVEKCLAETGMPNHALSLEITEGVLMKELKVAKQHLKELKALGVDVAIDDFGTGYSSLAYLRHFEVNTLKIDRSFLIDIATNKADQAIASSIIELARNLKLDVVAEGVETHEQLEQVFSRGCYVIQGYYFAKPMSSADLEVYMATRADLSLPPEAKQLLAPSL</sequence>
<dbReference type="InterPro" id="IPR000160">
    <property type="entry name" value="GGDEF_dom"/>
</dbReference>
<dbReference type="Gene3D" id="2.60.40.10">
    <property type="entry name" value="Immunoglobulins"/>
    <property type="match status" value="1"/>
</dbReference>
<dbReference type="HOGENOM" id="CLU_003758_1_1_6"/>
<name>B8CTY4_SHEPW</name>
<reference evidence="10 11" key="1">
    <citation type="journal article" date="2008" name="PLoS ONE">
        <title>Environmental adaptation: genomic analysis of the piezotolerant and psychrotolerant deep-sea iron reducing bacterium Shewanella piezotolerans WP3.</title>
        <authorList>
            <person name="Wang F."/>
            <person name="Wang J."/>
            <person name="Jian H."/>
            <person name="Zhang B."/>
            <person name="Li S."/>
            <person name="Wang F."/>
            <person name="Zeng X."/>
            <person name="Gao L."/>
            <person name="Bartlett D.H."/>
            <person name="Yu J."/>
            <person name="Hu S."/>
            <person name="Xiao X."/>
        </authorList>
    </citation>
    <scope>NUCLEOTIDE SEQUENCE [LARGE SCALE GENOMIC DNA]</scope>
    <source>
        <strain evidence="11">WP3 / JCM 13877</strain>
    </source>
</reference>
<feature type="domain" description="GGDEF" evidence="9">
    <location>
        <begin position="1084"/>
        <end position="1217"/>
    </location>
</feature>
<evidence type="ECO:0000259" key="6">
    <source>
        <dbReference type="PROSITE" id="PS50112"/>
    </source>
</evidence>
<dbReference type="SMART" id="SM00091">
    <property type="entry name" value="PAS"/>
    <property type="match status" value="1"/>
</dbReference>
<feature type="domain" description="PAC" evidence="7">
    <location>
        <begin position="879"/>
        <end position="933"/>
    </location>
</feature>
<accession>B8CTY4</accession>
<dbReference type="eggNOG" id="COG5001">
    <property type="taxonomic scope" value="Bacteria"/>
</dbReference>
<feature type="signal peptide" evidence="5">
    <location>
        <begin position="1"/>
        <end position="25"/>
    </location>
</feature>
<dbReference type="InterPro" id="IPR013783">
    <property type="entry name" value="Ig-like_fold"/>
</dbReference>
<dbReference type="SUPFAM" id="SSF101898">
    <property type="entry name" value="NHL repeat"/>
    <property type="match status" value="2"/>
</dbReference>
<dbReference type="GO" id="GO:0071111">
    <property type="term" value="F:cyclic-guanylate-specific phosphodiesterase activity"/>
    <property type="evidence" value="ECO:0007669"/>
    <property type="project" value="UniProtKB-EC"/>
</dbReference>
<dbReference type="InterPro" id="IPR015943">
    <property type="entry name" value="WD40/YVTN_repeat-like_dom_sf"/>
</dbReference>
<protein>
    <recommendedName>
        <fullName evidence="2">cyclic-guanylate-specific phosphodiesterase</fullName>
        <ecNumber evidence="2">3.1.4.52</ecNumber>
    </recommendedName>
</protein>
<dbReference type="PANTHER" id="PTHR44757">
    <property type="entry name" value="DIGUANYLATE CYCLASE DGCP"/>
    <property type="match status" value="1"/>
</dbReference>
<dbReference type="EC" id="3.1.4.52" evidence="2"/>
<dbReference type="InterPro" id="IPR052155">
    <property type="entry name" value="Biofilm_reg_signaling"/>
</dbReference>
<dbReference type="Gene3D" id="3.20.20.450">
    <property type="entry name" value="EAL domain"/>
    <property type="match status" value="1"/>
</dbReference>
<dbReference type="Pfam" id="PF00563">
    <property type="entry name" value="EAL"/>
    <property type="match status" value="1"/>
</dbReference>
<dbReference type="Pfam" id="PF00989">
    <property type="entry name" value="PAS"/>
    <property type="match status" value="1"/>
</dbReference>
<dbReference type="InterPro" id="IPR001633">
    <property type="entry name" value="EAL_dom"/>
</dbReference>
<dbReference type="PANTHER" id="PTHR44757:SF2">
    <property type="entry name" value="BIOFILM ARCHITECTURE MAINTENANCE PROTEIN MBAA"/>
    <property type="match status" value="1"/>
</dbReference>
<dbReference type="InterPro" id="IPR013767">
    <property type="entry name" value="PAS_fold"/>
</dbReference>
<feature type="domain" description="EAL" evidence="8">
    <location>
        <begin position="1226"/>
        <end position="1481"/>
    </location>
</feature>
<dbReference type="PROSITE" id="PS50112">
    <property type="entry name" value="PAS"/>
    <property type="match status" value="1"/>
</dbReference>
<dbReference type="InterPro" id="IPR035919">
    <property type="entry name" value="EAL_sf"/>
</dbReference>
<dbReference type="SUPFAM" id="SSF141868">
    <property type="entry name" value="EAL domain-like"/>
    <property type="match status" value="1"/>
</dbReference>
<dbReference type="FunFam" id="3.30.70.270:FF:000001">
    <property type="entry name" value="Diguanylate cyclase domain protein"/>
    <property type="match status" value="1"/>
</dbReference>
<dbReference type="Pfam" id="PF00990">
    <property type="entry name" value="GGDEF"/>
    <property type="match status" value="1"/>
</dbReference>
<evidence type="ECO:0000259" key="7">
    <source>
        <dbReference type="PROSITE" id="PS50113"/>
    </source>
</evidence>
<dbReference type="RefSeq" id="WP_020914708.1">
    <property type="nucleotide sequence ID" value="NC_011566.1"/>
</dbReference>
<dbReference type="NCBIfam" id="TIGR00254">
    <property type="entry name" value="GGDEF"/>
    <property type="match status" value="1"/>
</dbReference>
<proteinExistence type="predicted"/>
<dbReference type="FunFam" id="3.20.20.450:FF:000001">
    <property type="entry name" value="Cyclic di-GMP phosphodiesterase yahA"/>
    <property type="match status" value="1"/>
</dbReference>
<feature type="domain" description="PAS" evidence="6">
    <location>
        <begin position="930"/>
        <end position="1001"/>
    </location>
</feature>
<comment type="cofactor">
    <cofactor evidence="1">
        <name>Mg(2+)</name>
        <dbReference type="ChEBI" id="CHEBI:18420"/>
    </cofactor>
</comment>
<dbReference type="CDD" id="cd01948">
    <property type="entry name" value="EAL"/>
    <property type="match status" value="1"/>
</dbReference>
<dbReference type="CDD" id="cd00130">
    <property type="entry name" value="PAS"/>
    <property type="match status" value="1"/>
</dbReference>
<dbReference type="Pfam" id="PF08447">
    <property type="entry name" value="PAS_3"/>
    <property type="match status" value="1"/>
</dbReference>
<dbReference type="NCBIfam" id="TIGR00229">
    <property type="entry name" value="sensory_box"/>
    <property type="match status" value="1"/>
</dbReference>
<gene>
    <name evidence="10" type="ordered locus">swp_4747</name>
</gene>
<evidence type="ECO:0000256" key="2">
    <source>
        <dbReference type="ARBA" id="ARBA00012282"/>
    </source>
</evidence>
<dbReference type="InterPro" id="IPR043128">
    <property type="entry name" value="Rev_trsase/Diguanyl_cyclase"/>
</dbReference>
<dbReference type="SMART" id="SM00267">
    <property type="entry name" value="GGDEF"/>
    <property type="match status" value="1"/>
</dbReference>
<dbReference type="KEGG" id="swp:swp_4747"/>
<evidence type="ECO:0000259" key="9">
    <source>
        <dbReference type="PROSITE" id="PS50887"/>
    </source>
</evidence>
<dbReference type="PROSITE" id="PS50883">
    <property type="entry name" value="EAL"/>
    <property type="match status" value="1"/>
</dbReference>
<dbReference type="EMBL" id="CP000472">
    <property type="protein sequence ID" value="ACJ31378.1"/>
    <property type="molecule type" value="Genomic_DNA"/>
</dbReference>
<keyword evidence="11" id="KW-1185">Reference proteome</keyword>
<evidence type="ECO:0000313" key="11">
    <source>
        <dbReference type="Proteomes" id="UP000000753"/>
    </source>
</evidence>
<dbReference type="Proteomes" id="UP000000753">
    <property type="component" value="Chromosome"/>
</dbReference>
<dbReference type="SUPFAM" id="SSF55073">
    <property type="entry name" value="Nucleotide cyclase"/>
    <property type="match status" value="1"/>
</dbReference>
<dbReference type="SUPFAM" id="SSF55785">
    <property type="entry name" value="PYP-like sensor domain (PAS domain)"/>
    <property type="match status" value="2"/>
</dbReference>
<evidence type="ECO:0000313" key="10">
    <source>
        <dbReference type="EMBL" id="ACJ31378.1"/>
    </source>
</evidence>
<dbReference type="OrthoDB" id="9804951at2"/>
<dbReference type="InterPro" id="IPR035965">
    <property type="entry name" value="PAS-like_dom_sf"/>
</dbReference>
<dbReference type="InterPro" id="IPR000700">
    <property type="entry name" value="PAS-assoc_C"/>
</dbReference>
<evidence type="ECO:0000256" key="4">
    <source>
        <dbReference type="ARBA" id="ARBA00051114"/>
    </source>
</evidence>
<evidence type="ECO:0000259" key="8">
    <source>
        <dbReference type="PROSITE" id="PS50883"/>
    </source>
</evidence>
<feature type="chain" id="PRO_5002867040" description="cyclic-guanylate-specific phosphodiesterase" evidence="5">
    <location>
        <begin position="26"/>
        <end position="1497"/>
    </location>
</feature>
<dbReference type="Gene3D" id="3.30.70.270">
    <property type="match status" value="1"/>
</dbReference>
<comment type="catalytic activity">
    <reaction evidence="4">
        <text>3',3'-c-di-GMP + H2O = 5'-phosphoguanylyl(3'-&gt;5')guanosine + H(+)</text>
        <dbReference type="Rhea" id="RHEA:24902"/>
        <dbReference type="ChEBI" id="CHEBI:15377"/>
        <dbReference type="ChEBI" id="CHEBI:15378"/>
        <dbReference type="ChEBI" id="CHEBI:58754"/>
        <dbReference type="ChEBI" id="CHEBI:58805"/>
        <dbReference type="EC" id="3.1.4.52"/>
    </reaction>
    <physiologicalReaction direction="left-to-right" evidence="4">
        <dbReference type="Rhea" id="RHEA:24903"/>
    </physiologicalReaction>
</comment>
<dbReference type="SMART" id="SM00052">
    <property type="entry name" value="EAL"/>
    <property type="match status" value="1"/>
</dbReference>
<dbReference type="InterPro" id="IPR013655">
    <property type="entry name" value="PAS_fold_3"/>
</dbReference>
<feature type="domain" description="PAC" evidence="7">
    <location>
        <begin position="1000"/>
        <end position="1052"/>
    </location>
</feature>
<dbReference type="InterPro" id="IPR000014">
    <property type="entry name" value="PAS"/>
</dbReference>
<dbReference type="CDD" id="cd01949">
    <property type="entry name" value="GGDEF"/>
    <property type="match status" value="1"/>
</dbReference>
<dbReference type="PROSITE" id="PS50113">
    <property type="entry name" value="PAC"/>
    <property type="match status" value="2"/>
</dbReference>
<evidence type="ECO:0000256" key="1">
    <source>
        <dbReference type="ARBA" id="ARBA00001946"/>
    </source>
</evidence>
<dbReference type="InterPro" id="IPR001610">
    <property type="entry name" value="PAC"/>
</dbReference>
<keyword evidence="3" id="KW-0973">c-di-GMP</keyword>
<dbReference type="SMART" id="SM00086">
    <property type="entry name" value="PAC"/>
    <property type="match status" value="2"/>
</dbReference>
<evidence type="ECO:0000256" key="5">
    <source>
        <dbReference type="SAM" id="SignalP"/>
    </source>
</evidence>
<organism evidence="10 11">
    <name type="scientific">Shewanella piezotolerans (strain WP3 / JCM 13877)</name>
    <dbReference type="NCBI Taxonomy" id="225849"/>
    <lineage>
        <taxon>Bacteria</taxon>
        <taxon>Pseudomonadati</taxon>
        <taxon>Pseudomonadota</taxon>
        <taxon>Gammaproteobacteria</taxon>
        <taxon>Alteromonadales</taxon>
        <taxon>Shewanellaceae</taxon>
        <taxon>Shewanella</taxon>
    </lineage>
</organism>
<dbReference type="InterPro" id="IPR029787">
    <property type="entry name" value="Nucleotide_cyclase"/>
</dbReference>
<dbReference type="STRING" id="225849.swp_4747"/>
<dbReference type="GO" id="GO:0071732">
    <property type="term" value="P:cellular response to nitric oxide"/>
    <property type="evidence" value="ECO:0007669"/>
    <property type="project" value="UniProtKB-ARBA"/>
</dbReference>
<dbReference type="PROSITE" id="PS50887">
    <property type="entry name" value="GGDEF"/>
    <property type="match status" value="1"/>
</dbReference>
<dbReference type="Gene3D" id="2.130.10.10">
    <property type="entry name" value="YVTN repeat-like/Quinoprotein amine dehydrogenase"/>
    <property type="match status" value="2"/>
</dbReference>